<dbReference type="InterPro" id="IPR047655">
    <property type="entry name" value="Transpos_IS630-like"/>
</dbReference>
<accession>A0ABW7XC49</accession>
<organism evidence="2 3">
    <name type="scientific">Nocardia xishanensis</name>
    <dbReference type="NCBI Taxonomy" id="238964"/>
    <lineage>
        <taxon>Bacteria</taxon>
        <taxon>Bacillati</taxon>
        <taxon>Actinomycetota</taxon>
        <taxon>Actinomycetes</taxon>
        <taxon>Mycobacteriales</taxon>
        <taxon>Nocardiaceae</taxon>
        <taxon>Nocardia</taxon>
    </lineage>
</organism>
<dbReference type="InterPro" id="IPR038717">
    <property type="entry name" value="Tc1-like_DDE_dom"/>
</dbReference>
<dbReference type="Pfam" id="PF13358">
    <property type="entry name" value="DDE_3"/>
    <property type="match status" value="1"/>
</dbReference>
<reference evidence="2 3" key="1">
    <citation type="submission" date="2024-10" db="EMBL/GenBank/DDBJ databases">
        <title>The Natural Products Discovery Center: Release of the First 8490 Sequenced Strains for Exploring Actinobacteria Biosynthetic Diversity.</title>
        <authorList>
            <person name="Kalkreuter E."/>
            <person name="Kautsar S.A."/>
            <person name="Yang D."/>
            <person name="Bader C.D."/>
            <person name="Teijaro C.N."/>
            <person name="Fluegel L."/>
            <person name="Davis C.M."/>
            <person name="Simpson J.R."/>
            <person name="Lauterbach L."/>
            <person name="Steele A.D."/>
            <person name="Gui C."/>
            <person name="Meng S."/>
            <person name="Li G."/>
            <person name="Viehrig K."/>
            <person name="Ye F."/>
            <person name="Su P."/>
            <person name="Kiefer A.F."/>
            <person name="Nichols A."/>
            <person name="Cepeda A.J."/>
            <person name="Yan W."/>
            <person name="Fan B."/>
            <person name="Jiang Y."/>
            <person name="Adhikari A."/>
            <person name="Zheng C.-J."/>
            <person name="Schuster L."/>
            <person name="Cowan T.M."/>
            <person name="Smanski M.J."/>
            <person name="Chevrette M.G."/>
            <person name="De Carvalho L.P.S."/>
            <person name="Shen B."/>
        </authorList>
    </citation>
    <scope>NUCLEOTIDE SEQUENCE [LARGE SCALE GENOMIC DNA]</scope>
    <source>
        <strain evidence="2 3">NPDC019275</strain>
    </source>
</reference>
<evidence type="ECO:0000259" key="1">
    <source>
        <dbReference type="Pfam" id="PF13358"/>
    </source>
</evidence>
<protein>
    <submittedName>
        <fullName evidence="2">IS630 family transposase</fullName>
    </submittedName>
</protein>
<dbReference type="Pfam" id="PF13565">
    <property type="entry name" value="HTH_32"/>
    <property type="match status" value="1"/>
</dbReference>
<dbReference type="NCBIfam" id="NF033545">
    <property type="entry name" value="transpos_IS630"/>
    <property type="match status" value="1"/>
</dbReference>
<dbReference type="Gene3D" id="3.30.420.10">
    <property type="entry name" value="Ribonuclease H-like superfamily/Ribonuclease H"/>
    <property type="match status" value="1"/>
</dbReference>
<dbReference type="SUPFAM" id="SSF53098">
    <property type="entry name" value="Ribonuclease H-like"/>
    <property type="match status" value="1"/>
</dbReference>
<dbReference type="InterPro" id="IPR012337">
    <property type="entry name" value="RNaseH-like_sf"/>
</dbReference>
<keyword evidence="3" id="KW-1185">Reference proteome</keyword>
<dbReference type="Proteomes" id="UP001611415">
    <property type="component" value="Unassembled WGS sequence"/>
</dbReference>
<dbReference type="SUPFAM" id="SSF46689">
    <property type="entry name" value="Homeodomain-like"/>
    <property type="match status" value="1"/>
</dbReference>
<gene>
    <name evidence="2" type="ORF">ACH49W_35710</name>
</gene>
<sequence length="343" mass="39913">MQRIAKTSRQPIRTRRAIVVMASAQRQPVPAIARLMQVSEAYVRQVIHEFNERGFDALDPKWSAGRPKKVDRATRERIACIARCCPRDLGWPFSVWSLSKLREVLSTNGIVEISRETLRKILKAEGVSWQAVKTWKAGTDPEFTAKMNRVLDLYDHRPADGRVVCVDEFGPLNLQPRAGRGWFGRRTPKRLRATYRRTQGVRHLLGALDLSTGKIHYRIRDRKRWQEFLSLLKSLRARWRGQKLYVIVDNFSPHKRAEVRIWAAANDVELVFLPTYSSWLNWIESEFAALRYFALNGTDHRSHDEQDAAIGAYIRWYNQHARPKRDFAVNSKIRQPDYLPKVA</sequence>
<dbReference type="InterPro" id="IPR009057">
    <property type="entry name" value="Homeodomain-like_sf"/>
</dbReference>
<dbReference type="InterPro" id="IPR036397">
    <property type="entry name" value="RNaseH_sf"/>
</dbReference>
<feature type="domain" description="Tc1-like transposase DDE" evidence="1">
    <location>
        <begin position="162"/>
        <end position="303"/>
    </location>
</feature>
<dbReference type="EMBL" id="JBIRYO010000052">
    <property type="protein sequence ID" value="MFI2478712.1"/>
    <property type="molecule type" value="Genomic_DNA"/>
</dbReference>
<comment type="caution">
    <text evidence="2">The sequence shown here is derived from an EMBL/GenBank/DDBJ whole genome shotgun (WGS) entry which is preliminary data.</text>
</comment>
<dbReference type="RefSeq" id="WP_397096345.1">
    <property type="nucleotide sequence ID" value="NZ_JBIRYO010000052.1"/>
</dbReference>
<evidence type="ECO:0000313" key="2">
    <source>
        <dbReference type="EMBL" id="MFI2478712.1"/>
    </source>
</evidence>
<name>A0ABW7XC49_9NOCA</name>
<proteinExistence type="predicted"/>
<evidence type="ECO:0000313" key="3">
    <source>
        <dbReference type="Proteomes" id="UP001611415"/>
    </source>
</evidence>